<gene>
    <name evidence="1" type="ORF">M0H32_22775</name>
</gene>
<dbReference type="InterPro" id="IPR011008">
    <property type="entry name" value="Dimeric_a/b-barrel"/>
</dbReference>
<reference evidence="1" key="1">
    <citation type="submission" date="2022-04" db="EMBL/GenBank/DDBJ databases">
        <title>Roseibium sp. CAU 1639 isolated from mud.</title>
        <authorList>
            <person name="Kim W."/>
        </authorList>
    </citation>
    <scope>NUCLEOTIDE SEQUENCE</scope>
    <source>
        <strain evidence="1">CAU 1639</strain>
    </source>
</reference>
<accession>A0ABT0GZZ1</accession>
<proteinExistence type="predicted"/>
<organism evidence="1 2">
    <name type="scientific">Roseibium sediminicola</name>
    <dbReference type="NCBI Taxonomy" id="2933272"/>
    <lineage>
        <taxon>Bacteria</taxon>
        <taxon>Pseudomonadati</taxon>
        <taxon>Pseudomonadota</taxon>
        <taxon>Alphaproteobacteria</taxon>
        <taxon>Hyphomicrobiales</taxon>
        <taxon>Stappiaceae</taxon>
        <taxon>Roseibium</taxon>
    </lineage>
</organism>
<dbReference type="SUPFAM" id="SSF54909">
    <property type="entry name" value="Dimeric alpha+beta barrel"/>
    <property type="match status" value="1"/>
</dbReference>
<sequence>MNQSDNSSNILVMEAFEHVHPDHCDKYEAAALFIDNLVKESEPGMLVHALTKMNKSPELVTYRWLEVFSDSNALRTHLDNPAVIEHVAKLNSGILAAPTELVLYTSWSDEEKNDWRRKLNSTKLTFAPVIAGFYLKR</sequence>
<dbReference type="RefSeq" id="WP_248157911.1">
    <property type="nucleotide sequence ID" value="NZ_JALNMJ010000020.1"/>
</dbReference>
<dbReference type="Proteomes" id="UP001431221">
    <property type="component" value="Unassembled WGS sequence"/>
</dbReference>
<evidence type="ECO:0000313" key="1">
    <source>
        <dbReference type="EMBL" id="MCK7614999.1"/>
    </source>
</evidence>
<comment type="caution">
    <text evidence="1">The sequence shown here is derived from an EMBL/GenBank/DDBJ whole genome shotgun (WGS) entry which is preliminary data.</text>
</comment>
<evidence type="ECO:0008006" key="3">
    <source>
        <dbReference type="Google" id="ProtNLM"/>
    </source>
</evidence>
<dbReference type="EMBL" id="JALNMJ010000020">
    <property type="protein sequence ID" value="MCK7614999.1"/>
    <property type="molecule type" value="Genomic_DNA"/>
</dbReference>
<evidence type="ECO:0000313" key="2">
    <source>
        <dbReference type="Proteomes" id="UP001431221"/>
    </source>
</evidence>
<dbReference type="Gene3D" id="3.30.70.100">
    <property type="match status" value="1"/>
</dbReference>
<name>A0ABT0GZZ1_9HYPH</name>
<protein>
    <recommendedName>
        <fullName evidence="3">Quinol monooxygenase YgiN</fullName>
    </recommendedName>
</protein>
<keyword evidence="2" id="KW-1185">Reference proteome</keyword>